<feature type="compositionally biased region" description="Low complexity" evidence="1">
    <location>
        <begin position="35"/>
        <end position="46"/>
    </location>
</feature>
<evidence type="ECO:0000313" key="2">
    <source>
        <dbReference type="EMBL" id="QHU28496.1"/>
    </source>
</evidence>
<dbReference type="AlphaFoldDB" id="A0A6C0LC06"/>
<name>A0A6C0LC06_9ZZZZ</name>
<protein>
    <submittedName>
        <fullName evidence="2">Uncharacterized protein</fullName>
    </submittedName>
</protein>
<accession>A0A6C0LC06</accession>
<proteinExistence type="predicted"/>
<feature type="compositionally biased region" description="Basic residues" evidence="1">
    <location>
        <begin position="92"/>
        <end position="109"/>
    </location>
</feature>
<organism evidence="2">
    <name type="scientific">viral metagenome</name>
    <dbReference type="NCBI Taxonomy" id="1070528"/>
    <lineage>
        <taxon>unclassified sequences</taxon>
        <taxon>metagenomes</taxon>
        <taxon>organismal metagenomes</taxon>
    </lineage>
</organism>
<dbReference type="EMBL" id="MN740472">
    <property type="protein sequence ID" value="QHU28496.1"/>
    <property type="molecule type" value="Genomic_DNA"/>
</dbReference>
<sequence length="109" mass="12195">MYIYNITLLYIVLMQSVSPFSNSTSNLKVKPTKKPTPTSTSIPTSIPKLTGLHLAEKKARDLHPVSSAFSSAVRNFLKGKKSAKVAHEGGRRRTRKGKKSRKSRKSRKR</sequence>
<reference evidence="2" key="1">
    <citation type="journal article" date="2020" name="Nature">
        <title>Giant virus diversity and host interactions through global metagenomics.</title>
        <authorList>
            <person name="Schulz F."/>
            <person name="Roux S."/>
            <person name="Paez-Espino D."/>
            <person name="Jungbluth S."/>
            <person name="Walsh D.A."/>
            <person name="Denef V.J."/>
            <person name="McMahon K.D."/>
            <person name="Konstantinidis K.T."/>
            <person name="Eloe-Fadrosh E.A."/>
            <person name="Kyrpides N.C."/>
            <person name="Woyke T."/>
        </authorList>
    </citation>
    <scope>NUCLEOTIDE SEQUENCE</scope>
    <source>
        <strain evidence="2">GVMAG-M-3300027770-73</strain>
    </source>
</reference>
<feature type="region of interest" description="Disordered" evidence="1">
    <location>
        <begin position="21"/>
        <end position="46"/>
    </location>
</feature>
<feature type="region of interest" description="Disordered" evidence="1">
    <location>
        <begin position="79"/>
        <end position="109"/>
    </location>
</feature>
<evidence type="ECO:0000256" key="1">
    <source>
        <dbReference type="SAM" id="MobiDB-lite"/>
    </source>
</evidence>